<gene>
    <name evidence="1" type="ORF">NBRC116591_17130</name>
</gene>
<reference evidence="1 2" key="1">
    <citation type="submission" date="2024-04" db="EMBL/GenBank/DDBJ databases">
        <title>Draft genome sequence of Sessilibacter corallicola NBRC 116591.</title>
        <authorList>
            <person name="Miyakawa T."/>
            <person name="Kusuya Y."/>
            <person name="Miura T."/>
        </authorList>
    </citation>
    <scope>NUCLEOTIDE SEQUENCE [LARGE SCALE GENOMIC DNA]</scope>
    <source>
        <strain evidence="1 2">KU-00831-HH</strain>
    </source>
</reference>
<organism evidence="1 2">
    <name type="scientific">Sessilibacter corallicola</name>
    <dbReference type="NCBI Taxonomy" id="2904075"/>
    <lineage>
        <taxon>Bacteria</taxon>
        <taxon>Pseudomonadati</taxon>
        <taxon>Pseudomonadota</taxon>
        <taxon>Gammaproteobacteria</taxon>
        <taxon>Cellvibrionales</taxon>
        <taxon>Cellvibrionaceae</taxon>
        <taxon>Sessilibacter</taxon>
    </lineage>
</organism>
<protein>
    <submittedName>
        <fullName evidence="1">Uncharacterized protein</fullName>
    </submittedName>
</protein>
<proteinExistence type="predicted"/>
<evidence type="ECO:0000313" key="2">
    <source>
        <dbReference type="Proteomes" id="UP001465153"/>
    </source>
</evidence>
<name>A0ABQ0A8C4_9GAMM</name>
<dbReference type="Proteomes" id="UP001465153">
    <property type="component" value="Unassembled WGS sequence"/>
</dbReference>
<evidence type="ECO:0000313" key="1">
    <source>
        <dbReference type="EMBL" id="GAA6167902.1"/>
    </source>
</evidence>
<comment type="caution">
    <text evidence="1">The sequence shown here is derived from an EMBL/GenBank/DDBJ whole genome shotgun (WGS) entry which is preliminary data.</text>
</comment>
<keyword evidence="2" id="KW-1185">Reference proteome</keyword>
<accession>A0ABQ0A8C4</accession>
<sequence length="108" mass="11960">MSTKIVHAMIDRDGKIVNGSNGGNDIEVHKLDDKSYRIIFKTEFMTPPTVTASLFSTEIYQAFHEASDYSSPSQGCIISGLEFADMTTYGFSVFFIEDMGFNLIAIGE</sequence>
<dbReference type="EMBL" id="BAABWN010000005">
    <property type="protein sequence ID" value="GAA6167902.1"/>
    <property type="molecule type" value="Genomic_DNA"/>
</dbReference>
<dbReference type="RefSeq" id="WP_353302564.1">
    <property type="nucleotide sequence ID" value="NZ_BAABWN010000005.1"/>
</dbReference>